<proteinExistence type="predicted"/>
<comment type="caution">
    <text evidence="1">The sequence shown here is derived from an EMBL/GenBank/DDBJ whole genome shotgun (WGS) entry which is preliminary data.</text>
</comment>
<organism evidence="1">
    <name type="scientific">marine sediment metagenome</name>
    <dbReference type="NCBI Taxonomy" id="412755"/>
    <lineage>
        <taxon>unclassified sequences</taxon>
        <taxon>metagenomes</taxon>
        <taxon>ecological metagenomes</taxon>
    </lineage>
</organism>
<dbReference type="AlphaFoldDB" id="A0A0F9IVE3"/>
<gene>
    <name evidence="1" type="ORF">LCGC14_1898210</name>
</gene>
<name>A0A0F9IVE3_9ZZZZ</name>
<evidence type="ECO:0000313" key="1">
    <source>
        <dbReference type="EMBL" id="KKL91082.1"/>
    </source>
</evidence>
<accession>A0A0F9IVE3</accession>
<protein>
    <submittedName>
        <fullName evidence="1">Uncharacterized protein</fullName>
    </submittedName>
</protein>
<dbReference type="EMBL" id="LAZR01019827">
    <property type="protein sequence ID" value="KKL91082.1"/>
    <property type="molecule type" value="Genomic_DNA"/>
</dbReference>
<reference evidence="1" key="1">
    <citation type="journal article" date="2015" name="Nature">
        <title>Complex archaea that bridge the gap between prokaryotes and eukaryotes.</title>
        <authorList>
            <person name="Spang A."/>
            <person name="Saw J.H."/>
            <person name="Jorgensen S.L."/>
            <person name="Zaremba-Niedzwiedzka K."/>
            <person name="Martijn J."/>
            <person name="Lind A.E."/>
            <person name="van Eijk R."/>
            <person name="Schleper C."/>
            <person name="Guy L."/>
            <person name="Ettema T.J."/>
        </authorList>
    </citation>
    <scope>NUCLEOTIDE SEQUENCE</scope>
</reference>
<sequence length="34" mass="4417">MVFKKDVESIEYIRKRLFEVERKLEDFIKRMYYN</sequence>